<dbReference type="GO" id="GO:0004798">
    <property type="term" value="F:dTMP kinase activity"/>
    <property type="evidence" value="ECO:0007669"/>
    <property type="project" value="UniProtKB-UniRule"/>
</dbReference>
<sequence>MSDGLHAPVGVFVCFEGGEGSGKSTQSRLLATWLREEGYAALLTFEPGDTPVGRELRRIVLDPATGVLSDRTEVLLYAADKAEHVDTVVQPALARGEVVITDRYVDSTLAYQGAGRALAVAEVERVARWATHDLRPHLTVVLDLEPASGLGRFEGRDRIEGESLEFHQRVRSSFVAMAAADPDHYLVLDAREPVDAIAAAVRDRVTPLLVQARR</sequence>
<dbReference type="SUPFAM" id="SSF52540">
    <property type="entry name" value="P-loop containing nucleoside triphosphate hydrolases"/>
    <property type="match status" value="1"/>
</dbReference>
<evidence type="ECO:0000256" key="9">
    <source>
        <dbReference type="ARBA" id="ARBA00048743"/>
    </source>
</evidence>
<comment type="caution">
    <text evidence="13">The sequence shown here is derived from an EMBL/GenBank/DDBJ whole genome shotgun (WGS) entry which is preliminary data.</text>
</comment>
<reference evidence="13 14" key="1">
    <citation type="submission" date="2020-08" db="EMBL/GenBank/DDBJ databases">
        <authorList>
            <person name="Seo M.-J."/>
        </authorList>
    </citation>
    <scope>NUCLEOTIDE SEQUENCE [LARGE SCALE GENOMIC DNA]</scope>
    <source>
        <strain evidence="13 14">KIGAM211</strain>
    </source>
</reference>
<dbReference type="Proteomes" id="UP000523955">
    <property type="component" value="Unassembled WGS sequence"/>
</dbReference>
<keyword evidence="8 11" id="KW-0067">ATP-binding</keyword>
<dbReference type="NCBIfam" id="TIGR00041">
    <property type="entry name" value="DTMP_kinase"/>
    <property type="match status" value="1"/>
</dbReference>
<keyword evidence="5 11" id="KW-0545">Nucleotide biosynthesis</keyword>
<evidence type="ECO:0000256" key="1">
    <source>
        <dbReference type="ARBA" id="ARBA00009776"/>
    </source>
</evidence>
<evidence type="ECO:0000256" key="3">
    <source>
        <dbReference type="ARBA" id="ARBA00017144"/>
    </source>
</evidence>
<dbReference type="AlphaFoldDB" id="A0A7X0RID9"/>
<dbReference type="HAMAP" id="MF_00165">
    <property type="entry name" value="Thymidylate_kinase"/>
    <property type="match status" value="1"/>
</dbReference>
<dbReference type="RefSeq" id="WP_185252760.1">
    <property type="nucleotide sequence ID" value="NZ_JACKXE010000001.1"/>
</dbReference>
<protein>
    <recommendedName>
        <fullName evidence="3 11">Thymidylate kinase</fullName>
        <ecNumber evidence="2 11">2.7.4.9</ecNumber>
    </recommendedName>
    <alternativeName>
        <fullName evidence="11">dTMP kinase</fullName>
    </alternativeName>
</protein>
<dbReference type="GO" id="GO:0005524">
    <property type="term" value="F:ATP binding"/>
    <property type="evidence" value="ECO:0007669"/>
    <property type="project" value="UniProtKB-UniRule"/>
</dbReference>
<dbReference type="GO" id="GO:0006227">
    <property type="term" value="P:dUDP biosynthetic process"/>
    <property type="evidence" value="ECO:0007669"/>
    <property type="project" value="TreeGrafter"/>
</dbReference>
<dbReference type="Gene3D" id="3.40.50.300">
    <property type="entry name" value="P-loop containing nucleotide triphosphate hydrolases"/>
    <property type="match status" value="1"/>
</dbReference>
<feature type="domain" description="Thymidylate kinase-like" evidence="12">
    <location>
        <begin position="15"/>
        <end position="199"/>
    </location>
</feature>
<keyword evidence="4 11" id="KW-0808">Transferase</keyword>
<dbReference type="CDD" id="cd01672">
    <property type="entry name" value="TMPK"/>
    <property type="match status" value="1"/>
</dbReference>
<organism evidence="13 14">
    <name type="scientific">Nocardioides luti</name>
    <dbReference type="NCBI Taxonomy" id="2761101"/>
    <lineage>
        <taxon>Bacteria</taxon>
        <taxon>Bacillati</taxon>
        <taxon>Actinomycetota</taxon>
        <taxon>Actinomycetes</taxon>
        <taxon>Propionibacteriales</taxon>
        <taxon>Nocardioidaceae</taxon>
        <taxon>Nocardioides</taxon>
    </lineage>
</organism>
<dbReference type="EMBL" id="JACKXE010000001">
    <property type="protein sequence ID" value="MBB6627619.1"/>
    <property type="molecule type" value="Genomic_DNA"/>
</dbReference>
<gene>
    <name evidence="11 13" type="primary">tmk</name>
    <name evidence="13" type="ORF">H5V45_09825</name>
</gene>
<feature type="binding site" evidence="11">
    <location>
        <begin position="17"/>
        <end position="24"/>
    </location>
    <ligand>
        <name>ATP</name>
        <dbReference type="ChEBI" id="CHEBI:30616"/>
    </ligand>
</feature>
<dbReference type="Pfam" id="PF02223">
    <property type="entry name" value="Thymidylate_kin"/>
    <property type="match status" value="1"/>
</dbReference>
<evidence type="ECO:0000256" key="8">
    <source>
        <dbReference type="ARBA" id="ARBA00022840"/>
    </source>
</evidence>
<keyword evidence="7 11" id="KW-0418">Kinase</keyword>
<keyword evidence="14" id="KW-1185">Reference proteome</keyword>
<dbReference type="FunFam" id="3.40.50.300:FF:000225">
    <property type="entry name" value="Thymidylate kinase"/>
    <property type="match status" value="1"/>
</dbReference>
<dbReference type="GO" id="GO:0006233">
    <property type="term" value="P:dTDP biosynthetic process"/>
    <property type="evidence" value="ECO:0007669"/>
    <property type="project" value="InterPro"/>
</dbReference>
<evidence type="ECO:0000256" key="10">
    <source>
        <dbReference type="ARBA" id="ARBA00057735"/>
    </source>
</evidence>
<dbReference type="InterPro" id="IPR027417">
    <property type="entry name" value="P-loop_NTPase"/>
</dbReference>
<evidence type="ECO:0000256" key="6">
    <source>
        <dbReference type="ARBA" id="ARBA00022741"/>
    </source>
</evidence>
<dbReference type="GO" id="GO:0006235">
    <property type="term" value="P:dTTP biosynthetic process"/>
    <property type="evidence" value="ECO:0007669"/>
    <property type="project" value="UniProtKB-UniRule"/>
</dbReference>
<evidence type="ECO:0000313" key="13">
    <source>
        <dbReference type="EMBL" id="MBB6627619.1"/>
    </source>
</evidence>
<dbReference type="PANTHER" id="PTHR10344:SF4">
    <property type="entry name" value="UMP-CMP KINASE 2, MITOCHONDRIAL"/>
    <property type="match status" value="1"/>
</dbReference>
<evidence type="ECO:0000256" key="11">
    <source>
        <dbReference type="HAMAP-Rule" id="MF_00165"/>
    </source>
</evidence>
<evidence type="ECO:0000256" key="7">
    <source>
        <dbReference type="ARBA" id="ARBA00022777"/>
    </source>
</evidence>
<comment type="catalytic activity">
    <reaction evidence="9 11">
        <text>dTMP + ATP = dTDP + ADP</text>
        <dbReference type="Rhea" id="RHEA:13517"/>
        <dbReference type="ChEBI" id="CHEBI:30616"/>
        <dbReference type="ChEBI" id="CHEBI:58369"/>
        <dbReference type="ChEBI" id="CHEBI:63528"/>
        <dbReference type="ChEBI" id="CHEBI:456216"/>
        <dbReference type="EC" id="2.7.4.9"/>
    </reaction>
</comment>
<dbReference type="PANTHER" id="PTHR10344">
    <property type="entry name" value="THYMIDYLATE KINASE"/>
    <property type="match status" value="1"/>
</dbReference>
<evidence type="ECO:0000256" key="2">
    <source>
        <dbReference type="ARBA" id="ARBA00012980"/>
    </source>
</evidence>
<proteinExistence type="inferred from homology"/>
<name>A0A7X0RID9_9ACTN</name>
<comment type="similarity">
    <text evidence="1 11">Belongs to the thymidylate kinase family.</text>
</comment>
<dbReference type="InterPro" id="IPR018094">
    <property type="entry name" value="Thymidylate_kinase"/>
</dbReference>
<dbReference type="PROSITE" id="PS01331">
    <property type="entry name" value="THYMIDYLATE_KINASE"/>
    <property type="match status" value="1"/>
</dbReference>
<comment type="function">
    <text evidence="10 11">Phosphorylation of dTMP to form dTDP in both de novo and salvage pathways of dTTP synthesis.</text>
</comment>
<evidence type="ECO:0000256" key="5">
    <source>
        <dbReference type="ARBA" id="ARBA00022727"/>
    </source>
</evidence>
<dbReference type="EC" id="2.7.4.9" evidence="2 11"/>
<evidence type="ECO:0000256" key="4">
    <source>
        <dbReference type="ARBA" id="ARBA00022679"/>
    </source>
</evidence>
<dbReference type="InterPro" id="IPR018095">
    <property type="entry name" value="Thymidylate_kin_CS"/>
</dbReference>
<evidence type="ECO:0000259" key="12">
    <source>
        <dbReference type="Pfam" id="PF02223"/>
    </source>
</evidence>
<dbReference type="InterPro" id="IPR039430">
    <property type="entry name" value="Thymidylate_kin-like_dom"/>
</dbReference>
<evidence type="ECO:0000313" key="14">
    <source>
        <dbReference type="Proteomes" id="UP000523955"/>
    </source>
</evidence>
<accession>A0A7X0RID9</accession>
<dbReference type="GO" id="GO:0005829">
    <property type="term" value="C:cytosol"/>
    <property type="evidence" value="ECO:0007669"/>
    <property type="project" value="TreeGrafter"/>
</dbReference>
<keyword evidence="6 11" id="KW-0547">Nucleotide-binding</keyword>